<sequence length="42" mass="4606">MKFLGHLITPDGIKPDPDLIATVQRFPVPCNVRSVQAFLGLT</sequence>
<dbReference type="SUPFAM" id="SSF56672">
    <property type="entry name" value="DNA/RNA polymerases"/>
    <property type="match status" value="1"/>
</dbReference>
<protein>
    <submittedName>
        <fullName evidence="1">Uncharacterized protein</fullName>
    </submittedName>
</protein>
<evidence type="ECO:0000313" key="2">
    <source>
        <dbReference type="Proteomes" id="UP000676336"/>
    </source>
</evidence>
<name>A0A8S2XF15_9BILA</name>
<proteinExistence type="predicted"/>
<dbReference type="AlphaFoldDB" id="A0A8S2XF15"/>
<dbReference type="InterPro" id="IPR043502">
    <property type="entry name" value="DNA/RNA_pol_sf"/>
</dbReference>
<accession>A0A8S2XF15</accession>
<reference evidence="1" key="1">
    <citation type="submission" date="2021-02" db="EMBL/GenBank/DDBJ databases">
        <authorList>
            <person name="Nowell W R."/>
        </authorList>
    </citation>
    <scope>NUCLEOTIDE SEQUENCE</scope>
</reference>
<dbReference type="Proteomes" id="UP000676336">
    <property type="component" value="Unassembled WGS sequence"/>
</dbReference>
<dbReference type="EMBL" id="CAJOBI010079425">
    <property type="protein sequence ID" value="CAF4491717.1"/>
    <property type="molecule type" value="Genomic_DNA"/>
</dbReference>
<comment type="caution">
    <text evidence="1">The sequence shown here is derived from an EMBL/GenBank/DDBJ whole genome shotgun (WGS) entry which is preliminary data.</text>
</comment>
<feature type="non-terminal residue" evidence="1">
    <location>
        <position position="42"/>
    </location>
</feature>
<evidence type="ECO:0000313" key="1">
    <source>
        <dbReference type="EMBL" id="CAF4491717.1"/>
    </source>
</evidence>
<organism evidence="1 2">
    <name type="scientific">Rotaria magnacalcarata</name>
    <dbReference type="NCBI Taxonomy" id="392030"/>
    <lineage>
        <taxon>Eukaryota</taxon>
        <taxon>Metazoa</taxon>
        <taxon>Spiralia</taxon>
        <taxon>Gnathifera</taxon>
        <taxon>Rotifera</taxon>
        <taxon>Eurotatoria</taxon>
        <taxon>Bdelloidea</taxon>
        <taxon>Philodinida</taxon>
        <taxon>Philodinidae</taxon>
        <taxon>Rotaria</taxon>
    </lineage>
</organism>
<gene>
    <name evidence="1" type="ORF">SMN809_LOCUS34508</name>
</gene>